<evidence type="ECO:0000313" key="1">
    <source>
        <dbReference type="EMBL" id="MZP30944.1"/>
    </source>
</evidence>
<protein>
    <submittedName>
        <fullName evidence="1">Uncharacterized protein</fullName>
    </submittedName>
</protein>
<organism evidence="1 2">
    <name type="scientific">Heliomicrobium undosum</name>
    <dbReference type="NCBI Taxonomy" id="121734"/>
    <lineage>
        <taxon>Bacteria</taxon>
        <taxon>Bacillati</taxon>
        <taxon>Bacillota</taxon>
        <taxon>Clostridia</taxon>
        <taxon>Eubacteriales</taxon>
        <taxon>Heliobacteriaceae</taxon>
        <taxon>Heliomicrobium</taxon>
    </lineage>
</organism>
<keyword evidence="2" id="KW-1185">Reference proteome</keyword>
<dbReference type="OrthoDB" id="2081260at2"/>
<dbReference type="EMBL" id="WXEY01000022">
    <property type="protein sequence ID" value="MZP30944.1"/>
    <property type="molecule type" value="Genomic_DNA"/>
</dbReference>
<dbReference type="Proteomes" id="UP000463470">
    <property type="component" value="Unassembled WGS sequence"/>
</dbReference>
<sequence length="194" mass="21814">MAVFIVSFSLTVLSVFAYDLMVVKSDGAWANRYGEDMLDRPIAPGVVITIEKSYSICGHQVEENLERPEDWTGRPFRELLQRYPEGDGWRWELRPGQIRLHRNDHSLCPEDAAKRHLGVVGGVVAVIVGPPGVFGGIDRLTDLPADRFPAPLFRLAEQGWLDMMTLEELSLLLDGMDESNGHKEKDSTEGRRKP</sequence>
<evidence type="ECO:0000313" key="2">
    <source>
        <dbReference type="Proteomes" id="UP000463470"/>
    </source>
</evidence>
<gene>
    <name evidence="1" type="ORF">GTO91_14600</name>
</gene>
<reference evidence="1 2" key="1">
    <citation type="submission" date="2020-01" db="EMBL/GenBank/DDBJ databases">
        <title>Whole-genome sequence of Heliobacterium undosum DSM 13378.</title>
        <authorList>
            <person name="Kyndt J.A."/>
            <person name="Meyer T.E."/>
        </authorList>
    </citation>
    <scope>NUCLEOTIDE SEQUENCE [LARGE SCALE GENOMIC DNA]</scope>
    <source>
        <strain evidence="1 2">DSM 13378</strain>
    </source>
</reference>
<dbReference type="AlphaFoldDB" id="A0A845L819"/>
<accession>A0A845L819</accession>
<comment type="caution">
    <text evidence="1">The sequence shown here is derived from an EMBL/GenBank/DDBJ whole genome shotgun (WGS) entry which is preliminary data.</text>
</comment>
<dbReference type="RefSeq" id="WP_161259465.1">
    <property type="nucleotide sequence ID" value="NZ_WXEY01000022.1"/>
</dbReference>
<name>A0A845L819_9FIRM</name>
<proteinExistence type="predicted"/>